<feature type="non-terminal residue" evidence="2">
    <location>
        <position position="68"/>
    </location>
</feature>
<keyword evidence="1" id="KW-1133">Transmembrane helix</keyword>
<evidence type="ECO:0000313" key="3">
    <source>
        <dbReference type="Proteomes" id="UP001176961"/>
    </source>
</evidence>
<keyword evidence="1" id="KW-0812">Transmembrane</keyword>
<dbReference type="AlphaFoldDB" id="A0AA36LYH7"/>
<dbReference type="Proteomes" id="UP001176961">
    <property type="component" value="Unassembled WGS sequence"/>
</dbReference>
<feature type="transmembrane region" description="Helical" evidence="1">
    <location>
        <begin position="29"/>
        <end position="54"/>
    </location>
</feature>
<evidence type="ECO:0000313" key="2">
    <source>
        <dbReference type="EMBL" id="CAJ0593898.1"/>
    </source>
</evidence>
<feature type="non-terminal residue" evidence="2">
    <location>
        <position position="1"/>
    </location>
</feature>
<proteinExistence type="predicted"/>
<keyword evidence="3" id="KW-1185">Reference proteome</keyword>
<protein>
    <submittedName>
        <fullName evidence="2">Uncharacterized protein</fullName>
    </submittedName>
</protein>
<gene>
    <name evidence="2" type="ORF">CYNAS_LOCUS5881</name>
</gene>
<sequence length="68" mass="7946">EFYKDFLYDWIEALQQLNDLTVTESQPRLVWSFAIFMGSIIVFIGCASLMLLSYRVVDPCYPKIPPRP</sequence>
<accession>A0AA36LYH7</accession>
<reference evidence="2" key="1">
    <citation type="submission" date="2023-07" db="EMBL/GenBank/DDBJ databases">
        <authorList>
            <consortium name="CYATHOMIX"/>
        </authorList>
    </citation>
    <scope>NUCLEOTIDE SEQUENCE</scope>
    <source>
        <strain evidence="2">N/A</strain>
    </source>
</reference>
<organism evidence="2 3">
    <name type="scientific">Cylicocyclus nassatus</name>
    <name type="common">Nematode worm</name>
    <dbReference type="NCBI Taxonomy" id="53992"/>
    <lineage>
        <taxon>Eukaryota</taxon>
        <taxon>Metazoa</taxon>
        <taxon>Ecdysozoa</taxon>
        <taxon>Nematoda</taxon>
        <taxon>Chromadorea</taxon>
        <taxon>Rhabditida</taxon>
        <taxon>Rhabditina</taxon>
        <taxon>Rhabditomorpha</taxon>
        <taxon>Strongyloidea</taxon>
        <taxon>Strongylidae</taxon>
        <taxon>Cylicocyclus</taxon>
    </lineage>
</organism>
<name>A0AA36LYH7_CYLNA</name>
<comment type="caution">
    <text evidence="2">The sequence shown here is derived from an EMBL/GenBank/DDBJ whole genome shotgun (WGS) entry which is preliminary data.</text>
</comment>
<evidence type="ECO:0000256" key="1">
    <source>
        <dbReference type="SAM" id="Phobius"/>
    </source>
</evidence>
<dbReference type="EMBL" id="CATQJL010000112">
    <property type="protein sequence ID" value="CAJ0593898.1"/>
    <property type="molecule type" value="Genomic_DNA"/>
</dbReference>
<keyword evidence="1" id="KW-0472">Membrane</keyword>